<gene>
    <name evidence="2" type="ORF">B9Z19DRAFT_1128631</name>
</gene>
<comment type="caution">
    <text evidence="2">The sequence shown here is derived from an EMBL/GenBank/DDBJ whole genome shotgun (WGS) entry which is preliminary data.</text>
</comment>
<keyword evidence="3" id="KW-1185">Reference proteome</keyword>
<reference evidence="2 3" key="1">
    <citation type="submission" date="2017-04" db="EMBL/GenBank/DDBJ databases">
        <title>Draft genome sequence of Tuber borchii Vittad., a whitish edible truffle.</title>
        <authorList>
            <consortium name="DOE Joint Genome Institute"/>
            <person name="Murat C."/>
            <person name="Kuo A."/>
            <person name="Barry K.W."/>
            <person name="Clum A."/>
            <person name="Dockter R.B."/>
            <person name="Fauchery L."/>
            <person name="Iotti M."/>
            <person name="Kohler A."/>
            <person name="Labutti K."/>
            <person name="Lindquist E.A."/>
            <person name="Lipzen A."/>
            <person name="Ohm R.A."/>
            <person name="Wang M."/>
            <person name="Grigoriev I.V."/>
            <person name="Zambonelli A."/>
            <person name="Martin F.M."/>
        </authorList>
    </citation>
    <scope>NUCLEOTIDE SEQUENCE [LARGE SCALE GENOMIC DNA]</scope>
    <source>
        <strain evidence="2 3">Tbo3840</strain>
    </source>
</reference>
<name>A0A2T6ZNW8_TUBBO</name>
<evidence type="ECO:0000313" key="3">
    <source>
        <dbReference type="Proteomes" id="UP000244722"/>
    </source>
</evidence>
<dbReference type="EMBL" id="NESQ01000160">
    <property type="protein sequence ID" value="PUU77180.1"/>
    <property type="molecule type" value="Genomic_DNA"/>
</dbReference>
<dbReference type="Proteomes" id="UP000244722">
    <property type="component" value="Unassembled WGS sequence"/>
</dbReference>
<dbReference type="AlphaFoldDB" id="A0A2T6ZNW8"/>
<proteinExistence type="predicted"/>
<accession>A0A2T6ZNW8</accession>
<evidence type="ECO:0000256" key="1">
    <source>
        <dbReference type="SAM" id="MobiDB-lite"/>
    </source>
</evidence>
<protein>
    <submittedName>
        <fullName evidence="2">Uncharacterized protein</fullName>
    </submittedName>
</protein>
<organism evidence="2 3">
    <name type="scientific">Tuber borchii</name>
    <name type="common">White truffle</name>
    <dbReference type="NCBI Taxonomy" id="42251"/>
    <lineage>
        <taxon>Eukaryota</taxon>
        <taxon>Fungi</taxon>
        <taxon>Dikarya</taxon>
        <taxon>Ascomycota</taxon>
        <taxon>Pezizomycotina</taxon>
        <taxon>Pezizomycetes</taxon>
        <taxon>Pezizales</taxon>
        <taxon>Tuberaceae</taxon>
        <taxon>Tuber</taxon>
    </lineage>
</organism>
<sequence>MTDRIRGTQPYSLTANLHSNFRRRAADSERQPERSIAMPSENDTLPADLGRIQPALRQTSRDARLWGSSMIMCDRLSLLSFKLSFLEESHARTPATLIFLDIPSLKEESYSSAAKALATRYHLHTFNLGVHSQIVLRRVSTFLSQHKISLQDVSNHVYWDTQFC</sequence>
<feature type="region of interest" description="Disordered" evidence="1">
    <location>
        <begin position="23"/>
        <end position="47"/>
    </location>
</feature>
<feature type="compositionally biased region" description="Basic and acidic residues" evidence="1">
    <location>
        <begin position="24"/>
        <end position="33"/>
    </location>
</feature>
<evidence type="ECO:0000313" key="2">
    <source>
        <dbReference type="EMBL" id="PUU77180.1"/>
    </source>
</evidence>